<comment type="caution">
    <text evidence="1">The sequence shown here is derived from an EMBL/GenBank/DDBJ whole genome shotgun (WGS) entry which is preliminary data.</text>
</comment>
<evidence type="ECO:0000313" key="2">
    <source>
        <dbReference type="Proteomes" id="UP001472677"/>
    </source>
</evidence>
<organism evidence="1 2">
    <name type="scientific">Hibiscus sabdariffa</name>
    <name type="common">roselle</name>
    <dbReference type="NCBI Taxonomy" id="183260"/>
    <lineage>
        <taxon>Eukaryota</taxon>
        <taxon>Viridiplantae</taxon>
        <taxon>Streptophyta</taxon>
        <taxon>Embryophyta</taxon>
        <taxon>Tracheophyta</taxon>
        <taxon>Spermatophyta</taxon>
        <taxon>Magnoliopsida</taxon>
        <taxon>eudicotyledons</taxon>
        <taxon>Gunneridae</taxon>
        <taxon>Pentapetalae</taxon>
        <taxon>rosids</taxon>
        <taxon>malvids</taxon>
        <taxon>Malvales</taxon>
        <taxon>Malvaceae</taxon>
        <taxon>Malvoideae</taxon>
        <taxon>Hibiscus</taxon>
    </lineage>
</organism>
<reference evidence="1 2" key="1">
    <citation type="journal article" date="2024" name="G3 (Bethesda)">
        <title>Genome assembly of Hibiscus sabdariffa L. provides insights into metabolisms of medicinal natural products.</title>
        <authorList>
            <person name="Kim T."/>
        </authorList>
    </citation>
    <scope>NUCLEOTIDE SEQUENCE [LARGE SCALE GENOMIC DNA]</scope>
    <source>
        <strain evidence="1">TK-2024</strain>
        <tissue evidence="1">Old leaves</tissue>
    </source>
</reference>
<sequence length="19" mass="2347">MRKLNLIVNSDRFDRPKIM</sequence>
<dbReference type="EMBL" id="JBBPBM010000019">
    <property type="protein sequence ID" value="KAK8553785.1"/>
    <property type="molecule type" value="Genomic_DNA"/>
</dbReference>
<proteinExistence type="predicted"/>
<accession>A0ABR2EAH3</accession>
<evidence type="ECO:0000313" key="1">
    <source>
        <dbReference type="EMBL" id="KAK8553785.1"/>
    </source>
</evidence>
<name>A0ABR2EAH3_9ROSI</name>
<dbReference type="Proteomes" id="UP001472677">
    <property type="component" value="Unassembled WGS sequence"/>
</dbReference>
<gene>
    <name evidence="1" type="ORF">V6N12_030768</name>
</gene>
<protein>
    <submittedName>
        <fullName evidence="1">Uncharacterized protein</fullName>
    </submittedName>
</protein>
<keyword evidence="2" id="KW-1185">Reference proteome</keyword>